<evidence type="ECO:0000313" key="4">
    <source>
        <dbReference type="Proteomes" id="UP001231189"/>
    </source>
</evidence>
<evidence type="ECO:0000313" key="3">
    <source>
        <dbReference type="EMBL" id="KAK1648131.1"/>
    </source>
</evidence>
<dbReference type="EMBL" id="JAUUTY010000004">
    <property type="protein sequence ID" value="KAK1648131.1"/>
    <property type="molecule type" value="Genomic_DNA"/>
</dbReference>
<evidence type="ECO:0000256" key="2">
    <source>
        <dbReference type="SAM" id="MobiDB-lite"/>
    </source>
</evidence>
<keyword evidence="4" id="KW-1185">Reference proteome</keyword>
<protein>
    <submittedName>
        <fullName evidence="3">Uncharacterized protein</fullName>
    </submittedName>
</protein>
<dbReference type="Proteomes" id="UP001231189">
    <property type="component" value="Unassembled WGS sequence"/>
</dbReference>
<feature type="compositionally biased region" description="Basic and acidic residues" evidence="2">
    <location>
        <begin position="22"/>
        <end position="33"/>
    </location>
</feature>
<evidence type="ECO:0000256" key="1">
    <source>
        <dbReference type="SAM" id="Coils"/>
    </source>
</evidence>
<comment type="caution">
    <text evidence="3">The sequence shown here is derived from an EMBL/GenBank/DDBJ whole genome shotgun (WGS) entry which is preliminary data.</text>
</comment>
<feature type="coiled-coil region" evidence="1">
    <location>
        <begin position="142"/>
        <end position="194"/>
    </location>
</feature>
<feature type="region of interest" description="Disordered" evidence="2">
    <location>
        <begin position="1"/>
        <end position="64"/>
    </location>
</feature>
<dbReference type="AlphaFoldDB" id="A0AAD8SB20"/>
<keyword evidence="1" id="KW-0175">Coiled coil</keyword>
<gene>
    <name evidence="3" type="ORF">QYE76_065936</name>
</gene>
<name>A0AAD8SB20_LOLMU</name>
<accession>A0AAD8SB20</accession>
<proteinExistence type="predicted"/>
<sequence length="339" mass="38400">MAVRRHSLATAAPSHGQARRSPRGELQRRHSEAHGLGIRSIAARTRRSTPRRRAETMGMRRGSDETQIGAVDLKRHCLNRLEEDYDNNEGAEIIGYDEPDLSGGVEGSTADARKQLFEELLWEHRDLAEAHNHCQAVPEATLETLKAQIATLQGEKEQLIRQHQEALSAQKTSYKELKEQAMQARLQHDQHLKDAKAAAEARLAEVVEDSTNSNTVLMTELEEERKARKAAEHHIEVMTTDHKEYDRLVMQIDALALQHFPDSQAHAVKKVMEDRVAREFPNMDAHWDGYDYLVALSARVQHMRSVDRTLVDLPDAAIQIFKVLWPEEAMPANITLTAN</sequence>
<reference evidence="3" key="1">
    <citation type="submission" date="2023-07" db="EMBL/GenBank/DDBJ databases">
        <title>A chromosome-level genome assembly of Lolium multiflorum.</title>
        <authorList>
            <person name="Chen Y."/>
            <person name="Copetti D."/>
            <person name="Kolliker R."/>
            <person name="Studer B."/>
        </authorList>
    </citation>
    <scope>NUCLEOTIDE SEQUENCE</scope>
    <source>
        <strain evidence="3">02402/16</strain>
        <tissue evidence="3">Leaf</tissue>
    </source>
</reference>
<organism evidence="3 4">
    <name type="scientific">Lolium multiflorum</name>
    <name type="common">Italian ryegrass</name>
    <name type="synonym">Lolium perenne subsp. multiflorum</name>
    <dbReference type="NCBI Taxonomy" id="4521"/>
    <lineage>
        <taxon>Eukaryota</taxon>
        <taxon>Viridiplantae</taxon>
        <taxon>Streptophyta</taxon>
        <taxon>Embryophyta</taxon>
        <taxon>Tracheophyta</taxon>
        <taxon>Spermatophyta</taxon>
        <taxon>Magnoliopsida</taxon>
        <taxon>Liliopsida</taxon>
        <taxon>Poales</taxon>
        <taxon>Poaceae</taxon>
        <taxon>BOP clade</taxon>
        <taxon>Pooideae</taxon>
        <taxon>Poodae</taxon>
        <taxon>Poeae</taxon>
        <taxon>Poeae Chloroplast Group 2 (Poeae type)</taxon>
        <taxon>Loliodinae</taxon>
        <taxon>Loliinae</taxon>
        <taxon>Lolium</taxon>
    </lineage>
</organism>